<dbReference type="Ensembl" id="ENSPMGT00000005320.1">
    <property type="protein sequence ID" value="ENSPMGP00000005016.1"/>
    <property type="gene ID" value="ENSPMGG00000004227.1"/>
</dbReference>
<dbReference type="AlphaFoldDB" id="A0A3B3ZKS6"/>
<proteinExistence type="predicted"/>
<sequence>MNLALVHDRLHIKSFWEKRIQDDSEHAETEEQRRSQSALGGEWLVRLEARNKHLKMLNESFL</sequence>
<dbReference type="InterPro" id="IPR040261">
    <property type="entry name" value="FAM240"/>
</dbReference>
<dbReference type="Proteomes" id="UP000261520">
    <property type="component" value="Unplaced"/>
</dbReference>
<reference evidence="1" key="1">
    <citation type="submission" date="2025-08" db="UniProtKB">
        <authorList>
            <consortium name="Ensembl"/>
        </authorList>
    </citation>
    <scope>IDENTIFICATION</scope>
</reference>
<organism evidence="1 2">
    <name type="scientific">Periophthalmus magnuspinnatus</name>
    <dbReference type="NCBI Taxonomy" id="409849"/>
    <lineage>
        <taxon>Eukaryota</taxon>
        <taxon>Metazoa</taxon>
        <taxon>Chordata</taxon>
        <taxon>Craniata</taxon>
        <taxon>Vertebrata</taxon>
        <taxon>Euteleostomi</taxon>
        <taxon>Actinopterygii</taxon>
        <taxon>Neopterygii</taxon>
        <taxon>Teleostei</taxon>
        <taxon>Neoteleostei</taxon>
        <taxon>Acanthomorphata</taxon>
        <taxon>Gobiaria</taxon>
        <taxon>Gobiiformes</taxon>
        <taxon>Gobioidei</taxon>
        <taxon>Gobiidae</taxon>
        <taxon>Oxudercinae</taxon>
        <taxon>Periophthalmus</taxon>
    </lineage>
</organism>
<dbReference type="PANTHER" id="PTHR40387:SF1">
    <property type="entry name" value="PROTEIN FAM240B"/>
    <property type="match status" value="1"/>
</dbReference>
<name>A0A3B3ZKS6_9GOBI</name>
<protein>
    <submittedName>
        <fullName evidence="1">Uncharacterized protein</fullName>
    </submittedName>
</protein>
<evidence type="ECO:0000313" key="2">
    <source>
        <dbReference type="Proteomes" id="UP000261520"/>
    </source>
</evidence>
<accession>A0A3B3ZKS6</accession>
<reference evidence="1" key="2">
    <citation type="submission" date="2025-09" db="UniProtKB">
        <authorList>
            <consortium name="Ensembl"/>
        </authorList>
    </citation>
    <scope>IDENTIFICATION</scope>
</reference>
<dbReference type="PANTHER" id="PTHR40387">
    <property type="entry name" value="PROTEIN FAM240B"/>
    <property type="match status" value="1"/>
</dbReference>
<evidence type="ECO:0000313" key="1">
    <source>
        <dbReference type="Ensembl" id="ENSPMGP00000005016.1"/>
    </source>
</evidence>
<keyword evidence="2" id="KW-1185">Reference proteome</keyword>